<gene>
    <name evidence="2" type="ORF">GCM10012285_33350</name>
</gene>
<keyword evidence="1" id="KW-0812">Transmembrane</keyword>
<evidence type="ECO:0000256" key="1">
    <source>
        <dbReference type="SAM" id="Phobius"/>
    </source>
</evidence>
<proteinExistence type="predicted"/>
<keyword evidence="1" id="KW-1133">Transmembrane helix</keyword>
<organism evidence="2 3">
    <name type="scientific">Streptomyces kronopolitis</name>
    <dbReference type="NCBI Taxonomy" id="1612435"/>
    <lineage>
        <taxon>Bacteria</taxon>
        <taxon>Bacillati</taxon>
        <taxon>Actinomycetota</taxon>
        <taxon>Actinomycetes</taxon>
        <taxon>Kitasatosporales</taxon>
        <taxon>Streptomycetaceae</taxon>
        <taxon>Streptomyces</taxon>
    </lineage>
</organism>
<accession>A0ABQ2JJC9</accession>
<sequence length="51" mass="5113">MENHNSANALLLDVEELEALDAPTFPGAGGILGLATGLLGAIAPILTAIGW</sequence>
<dbReference type="Proteomes" id="UP000600080">
    <property type="component" value="Unassembled WGS sequence"/>
</dbReference>
<feature type="transmembrane region" description="Helical" evidence="1">
    <location>
        <begin position="27"/>
        <end position="49"/>
    </location>
</feature>
<name>A0ABQ2JJC9_9ACTN</name>
<keyword evidence="3" id="KW-1185">Reference proteome</keyword>
<protein>
    <recommendedName>
        <fullName evidence="4">Class IIb bacteriocin, lactobin A/cerein 7B family</fullName>
    </recommendedName>
</protein>
<evidence type="ECO:0000313" key="2">
    <source>
        <dbReference type="EMBL" id="GGN47517.1"/>
    </source>
</evidence>
<reference evidence="3" key="1">
    <citation type="journal article" date="2019" name="Int. J. Syst. Evol. Microbiol.">
        <title>The Global Catalogue of Microorganisms (GCM) 10K type strain sequencing project: providing services to taxonomists for standard genome sequencing and annotation.</title>
        <authorList>
            <consortium name="The Broad Institute Genomics Platform"/>
            <consortium name="The Broad Institute Genome Sequencing Center for Infectious Disease"/>
            <person name="Wu L."/>
            <person name="Ma J."/>
        </authorList>
    </citation>
    <scope>NUCLEOTIDE SEQUENCE [LARGE SCALE GENOMIC DNA]</scope>
    <source>
        <strain evidence="3">CGMCC 4.7323</strain>
    </source>
</reference>
<comment type="caution">
    <text evidence="2">The sequence shown here is derived from an EMBL/GenBank/DDBJ whole genome shotgun (WGS) entry which is preliminary data.</text>
</comment>
<dbReference type="EMBL" id="BMND01000012">
    <property type="protein sequence ID" value="GGN47517.1"/>
    <property type="molecule type" value="Genomic_DNA"/>
</dbReference>
<evidence type="ECO:0008006" key="4">
    <source>
        <dbReference type="Google" id="ProtNLM"/>
    </source>
</evidence>
<keyword evidence="1" id="KW-0472">Membrane</keyword>
<evidence type="ECO:0000313" key="3">
    <source>
        <dbReference type="Proteomes" id="UP000600080"/>
    </source>
</evidence>